<dbReference type="OrthoDB" id="3223751at2759"/>
<comment type="caution">
    <text evidence="2">The sequence shown here is derived from an EMBL/GenBank/DDBJ whole genome shotgun (WGS) entry which is preliminary data.</text>
</comment>
<gene>
    <name evidence="2" type="ORF">BN946_scf184332.g1</name>
</gene>
<evidence type="ECO:0000313" key="3">
    <source>
        <dbReference type="Proteomes" id="UP000029665"/>
    </source>
</evidence>
<feature type="compositionally biased region" description="Polar residues" evidence="1">
    <location>
        <begin position="65"/>
        <end position="81"/>
    </location>
</feature>
<accession>A0A060SPM1</accession>
<dbReference type="Proteomes" id="UP000029665">
    <property type="component" value="Unassembled WGS sequence"/>
</dbReference>
<name>A0A060SPM1_PYCCI</name>
<evidence type="ECO:0000256" key="1">
    <source>
        <dbReference type="SAM" id="MobiDB-lite"/>
    </source>
</evidence>
<keyword evidence="3" id="KW-1185">Reference proteome</keyword>
<feature type="region of interest" description="Disordered" evidence="1">
    <location>
        <begin position="1"/>
        <end position="321"/>
    </location>
</feature>
<feature type="compositionally biased region" description="Low complexity" evidence="1">
    <location>
        <begin position="183"/>
        <end position="225"/>
    </location>
</feature>
<feature type="compositionally biased region" description="Basic residues" evidence="1">
    <location>
        <begin position="113"/>
        <end position="124"/>
    </location>
</feature>
<dbReference type="AlphaFoldDB" id="A0A060SPM1"/>
<organism evidence="2 3">
    <name type="scientific">Pycnoporus cinnabarinus</name>
    <name type="common">Cinnabar-red polypore</name>
    <name type="synonym">Trametes cinnabarina</name>
    <dbReference type="NCBI Taxonomy" id="5643"/>
    <lineage>
        <taxon>Eukaryota</taxon>
        <taxon>Fungi</taxon>
        <taxon>Dikarya</taxon>
        <taxon>Basidiomycota</taxon>
        <taxon>Agaricomycotina</taxon>
        <taxon>Agaricomycetes</taxon>
        <taxon>Polyporales</taxon>
        <taxon>Polyporaceae</taxon>
        <taxon>Trametes</taxon>
    </lineage>
</organism>
<proteinExistence type="predicted"/>
<feature type="compositionally biased region" description="Basic and acidic residues" evidence="1">
    <location>
        <begin position="244"/>
        <end position="256"/>
    </location>
</feature>
<feature type="compositionally biased region" description="Basic and acidic residues" evidence="1">
    <location>
        <begin position="227"/>
        <end position="237"/>
    </location>
</feature>
<protein>
    <submittedName>
        <fullName evidence="2">Uncharacterized protein</fullName>
    </submittedName>
</protein>
<reference evidence="2" key="1">
    <citation type="submission" date="2014-01" db="EMBL/GenBank/DDBJ databases">
        <title>The genome of the white-rot fungus Pycnoporus cinnabarinus: a basidiomycete model with a versatile arsenal for lignocellulosic biomass breakdown.</title>
        <authorList>
            <person name="Levasseur A."/>
            <person name="Lomascolo A."/>
            <person name="Ruiz-Duenas F.J."/>
            <person name="Uzan E."/>
            <person name="Piumi F."/>
            <person name="Kues U."/>
            <person name="Ram A.F.J."/>
            <person name="Murat C."/>
            <person name="Haon M."/>
            <person name="Benoit I."/>
            <person name="Arfi Y."/>
            <person name="Chevret D."/>
            <person name="Drula E."/>
            <person name="Kwon M.J."/>
            <person name="Gouret P."/>
            <person name="Lesage-Meessen L."/>
            <person name="Lombard V."/>
            <person name="Mariette J."/>
            <person name="Noirot C."/>
            <person name="Park J."/>
            <person name="Patyshakuliyeva A."/>
            <person name="Wieneger R.A.B."/>
            <person name="Wosten H.A.B."/>
            <person name="Martin F."/>
            <person name="Coutinho P.M."/>
            <person name="de Vries R."/>
            <person name="Martinez A.T."/>
            <person name="Klopp C."/>
            <person name="Pontarotti P."/>
            <person name="Henrissat B."/>
            <person name="Record E."/>
        </authorList>
    </citation>
    <scope>NUCLEOTIDE SEQUENCE [LARGE SCALE GENOMIC DNA]</scope>
    <source>
        <strain evidence="2">BRFM137</strain>
    </source>
</reference>
<dbReference type="HOGENOM" id="CLU_814184_0_0_1"/>
<feature type="compositionally biased region" description="Basic and acidic residues" evidence="1">
    <location>
        <begin position="170"/>
        <end position="182"/>
    </location>
</feature>
<evidence type="ECO:0000313" key="2">
    <source>
        <dbReference type="EMBL" id="CDO76131.1"/>
    </source>
</evidence>
<feature type="compositionally biased region" description="Basic and acidic residues" evidence="1">
    <location>
        <begin position="98"/>
        <end position="112"/>
    </location>
</feature>
<dbReference type="STRING" id="5643.A0A060SPM1"/>
<sequence length="341" mass="37682">MASSARPITYRMRNDGKFLVDPTAPQMRRERETEWISRSYPPSGNISPIVSSPPSPVLQPEHPPRSQTPDNWNLSSPNASEMPSPMRRALMPMLSLAREAKEESYADRDHSRTTPRRQKSRVKRSGASVAHRRLMESTGLSSDSGIAGSPLCQSPLVALPLPDGLPSASEFERPYFPHERPPRSQQRASPIPSPSSSPLALQPVSSRAESPQQPQRSSPEQSTRPESSQRELQHERFQPQSSEEAYRSKTPERSRWSDNPNDASLPVPLSPGSTLAQTRPASPTSEARASSPTMAHKQQSQAGGKPVPEEPPAVRHSQFYMEDEMVILRVSVRPPGAVRSC</sequence>
<dbReference type="EMBL" id="CCBP010000341">
    <property type="protein sequence ID" value="CDO76131.1"/>
    <property type="molecule type" value="Genomic_DNA"/>
</dbReference>
<feature type="compositionally biased region" description="Polar residues" evidence="1">
    <location>
        <begin position="271"/>
        <end position="302"/>
    </location>
</feature>
<feature type="compositionally biased region" description="Low complexity" evidence="1">
    <location>
        <begin position="41"/>
        <end position="50"/>
    </location>
</feature>